<evidence type="ECO:0000313" key="4">
    <source>
        <dbReference type="Proteomes" id="UP000010816"/>
    </source>
</evidence>
<feature type="compositionally biased region" description="Pro residues" evidence="1">
    <location>
        <begin position="116"/>
        <end position="125"/>
    </location>
</feature>
<proteinExistence type="predicted"/>
<evidence type="ECO:0000313" key="3">
    <source>
        <dbReference type="EMBL" id="AGA92100.1"/>
    </source>
</evidence>
<dbReference type="STRING" id="765912.Thimo_3435"/>
<reference evidence="3 4" key="1">
    <citation type="submission" date="2011-09" db="EMBL/GenBank/DDBJ databases">
        <title>Complete sequence of chromosome of Thioflavicoccus mobilis 8321.</title>
        <authorList>
            <consortium name="US DOE Joint Genome Institute"/>
            <person name="Lucas S."/>
            <person name="Han J."/>
            <person name="Lapidus A."/>
            <person name="Cheng J.-F."/>
            <person name="Goodwin L."/>
            <person name="Pitluck S."/>
            <person name="Peters L."/>
            <person name="Ovchinnikova G."/>
            <person name="Lu M."/>
            <person name="Detter J.C."/>
            <person name="Han C."/>
            <person name="Tapia R."/>
            <person name="Land M."/>
            <person name="Hauser L."/>
            <person name="Kyrpides N."/>
            <person name="Ivanova N."/>
            <person name="Pagani I."/>
            <person name="Vogl K."/>
            <person name="Liu Z."/>
            <person name="Imhoff J."/>
            <person name="Thiel V."/>
            <person name="Frigaard N.-U."/>
            <person name="Bryant D."/>
            <person name="Woyke T."/>
        </authorList>
    </citation>
    <scope>NUCLEOTIDE SEQUENCE [LARGE SCALE GENOMIC DNA]</scope>
    <source>
        <strain evidence="3 4">8321</strain>
    </source>
</reference>
<dbReference type="eggNOG" id="COG5473">
    <property type="taxonomic scope" value="Bacteria"/>
</dbReference>
<dbReference type="EMBL" id="CP003051">
    <property type="protein sequence ID" value="AGA92100.1"/>
    <property type="molecule type" value="Genomic_DNA"/>
</dbReference>
<keyword evidence="2" id="KW-1133">Transmembrane helix</keyword>
<dbReference type="RefSeq" id="WP_015282227.1">
    <property type="nucleotide sequence ID" value="NC_019940.1"/>
</dbReference>
<feature type="transmembrane region" description="Helical" evidence="2">
    <location>
        <begin position="334"/>
        <end position="358"/>
    </location>
</feature>
<dbReference type="Proteomes" id="UP000010816">
    <property type="component" value="Chromosome"/>
</dbReference>
<dbReference type="KEGG" id="tmb:Thimo_3435"/>
<evidence type="ECO:0000256" key="2">
    <source>
        <dbReference type="SAM" id="Phobius"/>
    </source>
</evidence>
<feature type="transmembrane region" description="Helical" evidence="2">
    <location>
        <begin position="175"/>
        <end position="194"/>
    </location>
</feature>
<dbReference type="HOGENOM" id="CLU_796781_0_0_6"/>
<dbReference type="InterPro" id="IPR047798">
    <property type="entry name" value="BPSS1780-like"/>
</dbReference>
<protein>
    <submittedName>
        <fullName evidence="3">Putative integral membrane protein</fullName>
    </submittedName>
</protein>
<feature type="region of interest" description="Disordered" evidence="1">
    <location>
        <begin position="82"/>
        <end position="151"/>
    </location>
</feature>
<gene>
    <name evidence="3" type="ORF">Thimo_3435</name>
</gene>
<keyword evidence="2" id="KW-0472">Membrane</keyword>
<accession>L0H365</accession>
<keyword evidence="4" id="KW-1185">Reference proteome</keyword>
<keyword evidence="2" id="KW-0812">Transmembrane</keyword>
<dbReference type="PATRIC" id="fig|765912.4.peg.3365"/>
<feature type="transmembrane region" description="Helical" evidence="2">
    <location>
        <begin position="296"/>
        <end position="322"/>
    </location>
</feature>
<dbReference type="AlphaFoldDB" id="L0H365"/>
<dbReference type="NCBIfam" id="NF041043">
    <property type="entry name" value="BPSS1780_fam"/>
    <property type="match status" value="1"/>
</dbReference>
<feature type="transmembrane region" description="Helical" evidence="2">
    <location>
        <begin position="364"/>
        <end position="383"/>
    </location>
</feature>
<evidence type="ECO:0000256" key="1">
    <source>
        <dbReference type="SAM" id="MobiDB-lite"/>
    </source>
</evidence>
<sequence length="393" mass="41742">MDARFNVVYCGELKPNVRAQEATSSFAARFNLPQEEARRLLLSGKEHVLKKDVDAETAERFRTALEEIGLVVRLAPLGPRPIDLELMPKDSRSQETTPAQAEPEPTETGVVFEKATPPPASPPPDRGSGASAQHGQHGQPPTPAGPAMTGPHARGFTAGWDWIARAFWHFKTDPWPWIGAIVILYVITIAVSIVPLVGALASTILGPMLTGGLMIGAQAQERGEGLRLEHLFAGFNDRAGQLALIGVIYLVGALVIALIVGLWVGGSLFATSASLPPGTLDAPHTDQVIAMMGPTLMLPVLVALLLAIPLAMALFLAPPLVAIDGLSAVAALRLSFLGCLKNILPFLLYGLAATLLLVVGTIPLGLGLLIVVPVLMASLYTAYRDIYFQPARH</sequence>
<name>L0H365_9GAMM</name>
<dbReference type="OrthoDB" id="5298483at2"/>
<organism evidence="3 4">
    <name type="scientific">Thioflavicoccus mobilis 8321</name>
    <dbReference type="NCBI Taxonomy" id="765912"/>
    <lineage>
        <taxon>Bacteria</taxon>
        <taxon>Pseudomonadati</taxon>
        <taxon>Pseudomonadota</taxon>
        <taxon>Gammaproteobacteria</taxon>
        <taxon>Chromatiales</taxon>
        <taxon>Chromatiaceae</taxon>
        <taxon>Thioflavicoccus</taxon>
    </lineage>
</organism>
<feature type="transmembrane region" description="Helical" evidence="2">
    <location>
        <begin position="240"/>
        <end position="264"/>
    </location>
</feature>
<feature type="compositionally biased region" description="Basic and acidic residues" evidence="1">
    <location>
        <begin position="82"/>
        <end position="93"/>
    </location>
</feature>